<organism evidence="2 3">
    <name type="scientific">Paenibacillus stellifer</name>
    <dbReference type="NCBI Taxonomy" id="169760"/>
    <lineage>
        <taxon>Bacteria</taxon>
        <taxon>Bacillati</taxon>
        <taxon>Bacillota</taxon>
        <taxon>Bacilli</taxon>
        <taxon>Bacillales</taxon>
        <taxon>Paenibacillaceae</taxon>
        <taxon>Paenibacillus</taxon>
    </lineage>
</organism>
<keyword evidence="3" id="KW-1185">Reference proteome</keyword>
<feature type="transmembrane region" description="Helical" evidence="1">
    <location>
        <begin position="12"/>
        <end position="39"/>
    </location>
</feature>
<accession>A0A089LY85</accession>
<proteinExistence type="predicted"/>
<dbReference type="Proteomes" id="UP000029507">
    <property type="component" value="Chromosome"/>
</dbReference>
<gene>
    <name evidence="2" type="ORF">PSTEL_15220</name>
</gene>
<keyword evidence="1" id="KW-0812">Transmembrane</keyword>
<dbReference type="EMBL" id="CP009286">
    <property type="protein sequence ID" value="AIQ64233.1"/>
    <property type="molecule type" value="Genomic_DNA"/>
</dbReference>
<dbReference type="HOGENOM" id="CLU_199755_0_0_9"/>
<evidence type="ECO:0000256" key="1">
    <source>
        <dbReference type="SAM" id="Phobius"/>
    </source>
</evidence>
<evidence type="ECO:0000313" key="2">
    <source>
        <dbReference type="EMBL" id="AIQ64233.1"/>
    </source>
</evidence>
<dbReference type="RefSeq" id="WP_038696357.1">
    <property type="nucleotide sequence ID" value="NZ_CP009286.1"/>
</dbReference>
<name>A0A089LY85_9BACL</name>
<dbReference type="OrthoDB" id="2653014at2"/>
<keyword evidence="1" id="KW-0472">Membrane</keyword>
<dbReference type="KEGG" id="pste:PSTEL_15220"/>
<sequence length="75" mass="8597">MVAKYDTFGGLFFGGFTVFGILISLVWTVIGIYLVVLVIKALRRAIEALDLYIYSKNREIRKTYESSDSDLNKRQ</sequence>
<evidence type="ECO:0000313" key="3">
    <source>
        <dbReference type="Proteomes" id="UP000029507"/>
    </source>
</evidence>
<protein>
    <submittedName>
        <fullName evidence="2">Uncharacterized protein</fullName>
    </submittedName>
</protein>
<reference evidence="2 3" key="1">
    <citation type="submission" date="2014-08" db="EMBL/GenBank/DDBJ databases">
        <title>Comparative genomics of the Paenibacillus odorifer group.</title>
        <authorList>
            <person name="den Bakker H.C."/>
            <person name="Tsai Y.-C."/>
            <person name="Martin N."/>
            <person name="Korlach J."/>
            <person name="Wiedmann M."/>
        </authorList>
    </citation>
    <scope>NUCLEOTIDE SEQUENCE [LARGE SCALE GENOMIC DNA]</scope>
    <source>
        <strain evidence="2 3">DSM 14472</strain>
    </source>
</reference>
<dbReference type="AlphaFoldDB" id="A0A089LY85"/>
<keyword evidence="1" id="KW-1133">Transmembrane helix</keyword>